<reference evidence="1" key="1">
    <citation type="journal article" date="2019" name="Sci. Rep.">
        <title>Draft genome of Tanacetum cinerariifolium, the natural source of mosquito coil.</title>
        <authorList>
            <person name="Yamashiro T."/>
            <person name="Shiraishi A."/>
            <person name="Satake H."/>
            <person name="Nakayama K."/>
        </authorList>
    </citation>
    <scope>NUCLEOTIDE SEQUENCE</scope>
</reference>
<organism evidence="1">
    <name type="scientific">Tanacetum cinerariifolium</name>
    <name type="common">Dalmatian daisy</name>
    <name type="synonym">Chrysanthemum cinerariifolium</name>
    <dbReference type="NCBI Taxonomy" id="118510"/>
    <lineage>
        <taxon>Eukaryota</taxon>
        <taxon>Viridiplantae</taxon>
        <taxon>Streptophyta</taxon>
        <taxon>Embryophyta</taxon>
        <taxon>Tracheophyta</taxon>
        <taxon>Spermatophyta</taxon>
        <taxon>Magnoliopsida</taxon>
        <taxon>eudicotyledons</taxon>
        <taxon>Gunneridae</taxon>
        <taxon>Pentapetalae</taxon>
        <taxon>asterids</taxon>
        <taxon>campanulids</taxon>
        <taxon>Asterales</taxon>
        <taxon>Asteraceae</taxon>
        <taxon>Asteroideae</taxon>
        <taxon>Anthemideae</taxon>
        <taxon>Anthemidinae</taxon>
        <taxon>Tanacetum</taxon>
    </lineage>
</organism>
<comment type="caution">
    <text evidence="1">The sequence shown here is derived from an EMBL/GenBank/DDBJ whole genome shotgun (WGS) entry which is preliminary data.</text>
</comment>
<evidence type="ECO:0000313" key="1">
    <source>
        <dbReference type="EMBL" id="GFD25624.1"/>
    </source>
</evidence>
<dbReference type="AlphaFoldDB" id="A0A699V0B3"/>
<dbReference type="EMBL" id="BKCJ011362153">
    <property type="protein sequence ID" value="GFD25624.1"/>
    <property type="molecule type" value="Genomic_DNA"/>
</dbReference>
<gene>
    <name evidence="1" type="ORF">Tci_897593</name>
</gene>
<accession>A0A699V0B3</accession>
<feature type="non-terminal residue" evidence="1">
    <location>
        <position position="65"/>
    </location>
</feature>
<proteinExistence type="predicted"/>
<sequence>MRRVGKGCSRVETLLFEGMIVAQQVGKGAAKVNVEDVSTTGVAAEGAASAVDDEVPIAVDESSIP</sequence>
<name>A0A699V0B3_TANCI</name>
<protein>
    <submittedName>
        <fullName evidence="1">Uncharacterized protein</fullName>
    </submittedName>
</protein>